<dbReference type="SUPFAM" id="SSF54909">
    <property type="entry name" value="Dimeric alpha+beta barrel"/>
    <property type="match status" value="1"/>
</dbReference>
<dbReference type="SUPFAM" id="SSF56112">
    <property type="entry name" value="Protein kinase-like (PK-like)"/>
    <property type="match status" value="1"/>
</dbReference>
<dbReference type="PROSITE" id="PS00108">
    <property type="entry name" value="PROTEIN_KINASE_ST"/>
    <property type="match status" value="1"/>
</dbReference>
<gene>
    <name evidence="7" type="ORF">Daus18300_010745</name>
</gene>
<dbReference type="Gene3D" id="1.10.510.10">
    <property type="entry name" value="Transferase(Phosphotransferase) domain 1"/>
    <property type="match status" value="1"/>
</dbReference>
<evidence type="ECO:0000313" key="7">
    <source>
        <dbReference type="EMBL" id="KAL1856373.1"/>
    </source>
</evidence>
<evidence type="ECO:0000256" key="2">
    <source>
        <dbReference type="ARBA" id="ARBA00022679"/>
    </source>
</evidence>
<dbReference type="InterPro" id="IPR011009">
    <property type="entry name" value="Kinase-like_dom_sf"/>
</dbReference>
<proteinExistence type="predicted"/>
<keyword evidence="8" id="KW-1185">Reference proteome</keyword>
<evidence type="ECO:0000256" key="5">
    <source>
        <dbReference type="ARBA" id="ARBA00022840"/>
    </source>
</evidence>
<dbReference type="InterPro" id="IPR008271">
    <property type="entry name" value="Ser/Thr_kinase_AS"/>
</dbReference>
<evidence type="ECO:0000256" key="1">
    <source>
        <dbReference type="ARBA" id="ARBA00022527"/>
    </source>
</evidence>
<dbReference type="InterPro" id="IPR011008">
    <property type="entry name" value="Dimeric_a/b-barrel"/>
</dbReference>
<keyword evidence="2" id="KW-0808">Transferase</keyword>
<organism evidence="7 8">
    <name type="scientific">Diaporthe australafricana</name>
    <dbReference type="NCBI Taxonomy" id="127596"/>
    <lineage>
        <taxon>Eukaryota</taxon>
        <taxon>Fungi</taxon>
        <taxon>Dikarya</taxon>
        <taxon>Ascomycota</taxon>
        <taxon>Pezizomycotina</taxon>
        <taxon>Sordariomycetes</taxon>
        <taxon>Sordariomycetidae</taxon>
        <taxon>Diaporthales</taxon>
        <taxon>Diaporthaceae</taxon>
        <taxon>Diaporthe</taxon>
    </lineage>
</organism>
<dbReference type="PROSITE" id="PS50011">
    <property type="entry name" value="PROTEIN_KINASE_DOM"/>
    <property type="match status" value="1"/>
</dbReference>
<dbReference type="PANTHER" id="PTHR24351">
    <property type="entry name" value="RIBOSOMAL PROTEIN S6 KINASE"/>
    <property type="match status" value="1"/>
</dbReference>
<evidence type="ECO:0000256" key="3">
    <source>
        <dbReference type="ARBA" id="ARBA00022741"/>
    </source>
</evidence>
<keyword evidence="5" id="KW-0067">ATP-binding</keyword>
<reference evidence="7 8" key="1">
    <citation type="journal article" date="2024" name="IMA Fungus">
        <title>IMA Genome - F19 : A genome assembly and annotation guide to empower mycologists, including annotated draft genome sequences of Ceratocystis pirilliformis, Diaporthe australafricana, Fusarium ophioides, Paecilomyces lecythidis, and Sporothrix stenoceras.</title>
        <authorList>
            <person name="Aylward J."/>
            <person name="Wilson A.M."/>
            <person name="Visagie C.M."/>
            <person name="Spraker J."/>
            <person name="Barnes I."/>
            <person name="Buitendag C."/>
            <person name="Ceriani C."/>
            <person name="Del Mar Angel L."/>
            <person name="du Plessis D."/>
            <person name="Fuchs T."/>
            <person name="Gasser K."/>
            <person name="Kramer D."/>
            <person name="Li W."/>
            <person name="Munsamy K."/>
            <person name="Piso A."/>
            <person name="Price J.L."/>
            <person name="Sonnekus B."/>
            <person name="Thomas C."/>
            <person name="van der Nest A."/>
            <person name="van Dijk A."/>
            <person name="van Heerden A."/>
            <person name="van Vuuren N."/>
            <person name="Yilmaz N."/>
            <person name="Duong T.A."/>
            <person name="van der Merwe N.A."/>
            <person name="Wingfield M.J."/>
            <person name="Wingfield B.D."/>
        </authorList>
    </citation>
    <scope>NUCLEOTIDE SEQUENCE [LARGE SCALE GENOMIC DNA]</scope>
    <source>
        <strain evidence="7 8">CMW 18300</strain>
    </source>
</reference>
<dbReference type="Pfam" id="PF00069">
    <property type="entry name" value="Pkinase"/>
    <property type="match status" value="1"/>
</dbReference>
<dbReference type="InterPro" id="IPR000719">
    <property type="entry name" value="Prot_kinase_dom"/>
</dbReference>
<evidence type="ECO:0000259" key="6">
    <source>
        <dbReference type="PROSITE" id="PS50011"/>
    </source>
</evidence>
<evidence type="ECO:0000313" key="8">
    <source>
        <dbReference type="Proteomes" id="UP001583177"/>
    </source>
</evidence>
<accession>A0ABR3W987</accession>
<keyword evidence="1" id="KW-0723">Serine/threonine-protein kinase</keyword>
<name>A0ABR3W987_9PEZI</name>
<protein>
    <recommendedName>
        <fullName evidence="6">Protein kinase domain-containing protein</fullName>
    </recommendedName>
</protein>
<keyword evidence="4" id="KW-0418">Kinase</keyword>
<dbReference type="EMBL" id="JAWRVE010000122">
    <property type="protein sequence ID" value="KAL1856373.1"/>
    <property type="molecule type" value="Genomic_DNA"/>
</dbReference>
<evidence type="ECO:0000256" key="4">
    <source>
        <dbReference type="ARBA" id="ARBA00022777"/>
    </source>
</evidence>
<sequence>MVEVVKALHDNKHIIHGDVKLENMLLDAEGHVKLCDVEEGLFEDEDEEIWEGNVTWHYVSPNRRRREEDLGHDAPPRKEDDLYGLGLSIWSLCTGQVPFERISKNMATNIGPVTELVRIPLAVPFEPFLSTFTSELEPVLLAQPGIVSILTGVIVPTDGQNGAYAVSITQWEDMEAHGAFLESPAAKPFFETLQPLATGPPAIEHYWLGRLNSTALGSHFAHVSIFDCSGTQSFVTELLARHVNSPDGGRRVGVAGSCIEVKEQGVLILFSDGNNFETVELGGGRVTSFVVRIERARQKITSPRSESANL</sequence>
<keyword evidence="3" id="KW-0547">Nucleotide-binding</keyword>
<comment type="caution">
    <text evidence="7">The sequence shown here is derived from an EMBL/GenBank/DDBJ whole genome shotgun (WGS) entry which is preliminary data.</text>
</comment>
<feature type="domain" description="Protein kinase" evidence="6">
    <location>
        <begin position="1"/>
        <end position="208"/>
    </location>
</feature>
<dbReference type="Gene3D" id="3.30.70.100">
    <property type="match status" value="1"/>
</dbReference>
<dbReference type="Proteomes" id="UP001583177">
    <property type="component" value="Unassembled WGS sequence"/>
</dbReference>